<dbReference type="AlphaFoldDB" id="A0A109JZU5"/>
<sequence>MAQKEKQFAAKGGIVQERTIESGVPRHHICVGRAEIGAAWSKHADEGRPLPALIAAILV</sequence>
<accession>A0A109JZU5</accession>
<keyword evidence="2" id="KW-1185">Reference proteome</keyword>
<organism evidence="1 2">
    <name type="scientific">Bradyrhizobium macuxiense</name>
    <dbReference type="NCBI Taxonomy" id="1755647"/>
    <lineage>
        <taxon>Bacteria</taxon>
        <taxon>Pseudomonadati</taxon>
        <taxon>Pseudomonadota</taxon>
        <taxon>Alphaproteobacteria</taxon>
        <taxon>Hyphomicrobiales</taxon>
        <taxon>Nitrobacteraceae</taxon>
        <taxon>Bradyrhizobium</taxon>
    </lineage>
</organism>
<gene>
    <name evidence="1" type="ORF">AS156_35210</name>
</gene>
<dbReference type="EMBL" id="LNCU01000039">
    <property type="protein sequence ID" value="KWV58081.1"/>
    <property type="molecule type" value="Genomic_DNA"/>
</dbReference>
<name>A0A109JZU5_9BRAD</name>
<evidence type="ECO:0000313" key="2">
    <source>
        <dbReference type="Proteomes" id="UP000057737"/>
    </source>
</evidence>
<reference evidence="1 2" key="1">
    <citation type="submission" date="2015-11" db="EMBL/GenBank/DDBJ databases">
        <title>Draft Genome Sequence of the Strain BR 10303 (Bradyrhizobium sp.) isolated from nodules of Centrolobium paraense.</title>
        <authorList>
            <person name="Zelli J.E."/>
            <person name="Simoes-Araujo J.L."/>
            <person name="Barauna A.C."/>
            <person name="Silva K."/>
        </authorList>
    </citation>
    <scope>NUCLEOTIDE SEQUENCE [LARGE SCALE GENOMIC DNA]</scope>
    <source>
        <strain evidence="1 2">BR 10303</strain>
    </source>
</reference>
<comment type="caution">
    <text evidence="1">The sequence shown here is derived from an EMBL/GenBank/DDBJ whole genome shotgun (WGS) entry which is preliminary data.</text>
</comment>
<evidence type="ECO:0000313" key="1">
    <source>
        <dbReference type="EMBL" id="KWV58081.1"/>
    </source>
</evidence>
<proteinExistence type="predicted"/>
<dbReference type="Proteomes" id="UP000057737">
    <property type="component" value="Unassembled WGS sequence"/>
</dbReference>
<protein>
    <submittedName>
        <fullName evidence="1">Uncharacterized protein</fullName>
    </submittedName>
</protein>